<dbReference type="PANTHER" id="PTHR23232:SF118">
    <property type="entry name" value="ZINC FINGER PROTEIN 746"/>
    <property type="match status" value="1"/>
</dbReference>
<evidence type="ECO:0000256" key="1">
    <source>
        <dbReference type="SAM" id="Coils"/>
    </source>
</evidence>
<evidence type="ECO:0000256" key="2">
    <source>
        <dbReference type="SAM" id="MobiDB-lite"/>
    </source>
</evidence>
<organism evidence="4 5">
    <name type="scientific">Anolis carolinensis</name>
    <name type="common">Green anole</name>
    <name type="synonym">American chameleon</name>
    <dbReference type="NCBI Taxonomy" id="28377"/>
    <lineage>
        <taxon>Eukaryota</taxon>
        <taxon>Metazoa</taxon>
        <taxon>Chordata</taxon>
        <taxon>Craniata</taxon>
        <taxon>Vertebrata</taxon>
        <taxon>Euteleostomi</taxon>
        <taxon>Lepidosauria</taxon>
        <taxon>Squamata</taxon>
        <taxon>Bifurcata</taxon>
        <taxon>Unidentata</taxon>
        <taxon>Episquamata</taxon>
        <taxon>Toxicofera</taxon>
        <taxon>Iguania</taxon>
        <taxon>Dactyloidae</taxon>
        <taxon>Anolis</taxon>
    </lineage>
</organism>
<feature type="domain" description="KRAB" evidence="3">
    <location>
        <begin position="134"/>
        <end position="224"/>
    </location>
</feature>
<evidence type="ECO:0000313" key="4">
    <source>
        <dbReference type="Ensembl" id="ENSACAP00000035627.1"/>
    </source>
</evidence>
<dbReference type="InterPro" id="IPR050169">
    <property type="entry name" value="Krueppel_C2H2_ZnF"/>
</dbReference>
<dbReference type="InterPro" id="IPR001909">
    <property type="entry name" value="KRAB"/>
</dbReference>
<dbReference type="InParanoid" id="A0A803TK87"/>
<dbReference type="PANTHER" id="PTHR23232">
    <property type="entry name" value="KRAB DOMAIN C2H2 ZINC FINGER"/>
    <property type="match status" value="1"/>
</dbReference>
<dbReference type="Pfam" id="PF01352">
    <property type="entry name" value="KRAB"/>
    <property type="match status" value="1"/>
</dbReference>
<reference evidence="4" key="1">
    <citation type="submission" date="2009-12" db="EMBL/GenBank/DDBJ databases">
        <title>The Genome Sequence of Anolis carolinensis (Green Anole Lizard).</title>
        <authorList>
            <consortium name="The Genome Sequencing Platform"/>
            <person name="Di Palma F."/>
            <person name="Alfoldi J."/>
            <person name="Heiman D."/>
            <person name="Young S."/>
            <person name="Grabherr M."/>
            <person name="Johnson J."/>
            <person name="Lander E.S."/>
            <person name="Lindblad-Toh K."/>
        </authorList>
    </citation>
    <scope>NUCLEOTIDE SEQUENCE [LARGE SCALE GENOMIC DNA]</scope>
    <source>
        <strain evidence="4">JBL SC #1</strain>
    </source>
</reference>
<evidence type="ECO:0000259" key="3">
    <source>
        <dbReference type="PROSITE" id="PS50805"/>
    </source>
</evidence>
<dbReference type="AlphaFoldDB" id="A0A803TK87"/>
<dbReference type="CDD" id="cd07765">
    <property type="entry name" value="KRAB_A-box"/>
    <property type="match status" value="1"/>
</dbReference>
<reference evidence="4" key="3">
    <citation type="submission" date="2025-09" db="UniProtKB">
        <authorList>
            <consortium name="Ensembl"/>
        </authorList>
    </citation>
    <scope>IDENTIFICATION</scope>
</reference>
<dbReference type="InterPro" id="IPR036051">
    <property type="entry name" value="KRAB_dom_sf"/>
</dbReference>
<protein>
    <recommendedName>
        <fullName evidence="3">KRAB domain-containing protein</fullName>
    </recommendedName>
</protein>
<dbReference type="SUPFAM" id="SSF109640">
    <property type="entry name" value="KRAB domain (Kruppel-associated box)"/>
    <property type="match status" value="1"/>
</dbReference>
<dbReference type="PROSITE" id="PS50805">
    <property type="entry name" value="KRAB"/>
    <property type="match status" value="1"/>
</dbReference>
<evidence type="ECO:0000313" key="5">
    <source>
        <dbReference type="Proteomes" id="UP000001646"/>
    </source>
</evidence>
<keyword evidence="5" id="KW-1185">Reference proteome</keyword>
<feature type="region of interest" description="Disordered" evidence="2">
    <location>
        <begin position="1"/>
        <end position="44"/>
    </location>
</feature>
<keyword evidence="1" id="KW-0175">Coiled coil</keyword>
<dbReference type="GeneTree" id="ENSGT00940000162942"/>
<name>A0A803TK87_ANOCA</name>
<dbReference type="Ensembl" id="ENSACAT00000038018.1">
    <property type="protein sequence ID" value="ENSACAP00000035627.1"/>
    <property type="gene ID" value="ENSACAG00000036125.1"/>
</dbReference>
<dbReference type="Gene3D" id="6.10.140.140">
    <property type="match status" value="1"/>
</dbReference>
<accession>A0A803TK87</accession>
<reference evidence="4" key="2">
    <citation type="submission" date="2025-08" db="UniProtKB">
        <authorList>
            <consortium name="Ensembl"/>
        </authorList>
    </citation>
    <scope>IDENTIFICATION</scope>
</reference>
<dbReference type="GO" id="GO:0006355">
    <property type="term" value="P:regulation of DNA-templated transcription"/>
    <property type="evidence" value="ECO:0007669"/>
    <property type="project" value="InterPro"/>
</dbReference>
<dbReference type="SMART" id="SM00349">
    <property type="entry name" value="KRAB"/>
    <property type="match status" value="1"/>
</dbReference>
<feature type="coiled-coil region" evidence="1">
    <location>
        <begin position="55"/>
        <end position="110"/>
    </location>
</feature>
<dbReference type="Proteomes" id="UP000001646">
    <property type="component" value="Unplaced"/>
</dbReference>
<sequence>MERKARKANSPQPLQPSFPRQRLFNGRKRAPSGESAARSAAEAKRSFLDSPGARLLRLERKVAAAEERWADCEKNAMEMGNHVEGRLAALGTLMEENGLLQRRLENLENLLKNRNFWILRFPPGSNGETPKVPVTFNDTSVSFNAQEWGNLEEWQKEMYKAVMRSNYEMLVSLGKEKENWASQCPFFLVSLVIYPSWPSPSFLPSSICCCCWVLPFLCIEQSGCCGHVL</sequence>
<proteinExistence type="predicted"/>